<dbReference type="Pfam" id="PF00112">
    <property type="entry name" value="Peptidase_C1"/>
    <property type="match status" value="1"/>
</dbReference>
<dbReference type="AlphaFoldDB" id="A0AAV6IW78"/>
<dbReference type="Gene3D" id="3.90.70.10">
    <property type="entry name" value="Cysteine proteinases"/>
    <property type="match status" value="1"/>
</dbReference>
<sequence length="94" mass="10977">MNLTSRRLKHLDNRIAVQSFLKAHSSAAVAERHSQLRGLIPVPHDIAIPHSIDWRERRIITPVRYDVRYRTCYAFAVAATMESLYEIVHKRKVK</sequence>
<comment type="caution">
    <text evidence="2">The sequence shown here is derived from an EMBL/GenBank/DDBJ whole genome shotgun (WGS) entry which is preliminary data.</text>
</comment>
<organism evidence="2 3">
    <name type="scientific">Rhododendron griersonianum</name>
    <dbReference type="NCBI Taxonomy" id="479676"/>
    <lineage>
        <taxon>Eukaryota</taxon>
        <taxon>Viridiplantae</taxon>
        <taxon>Streptophyta</taxon>
        <taxon>Embryophyta</taxon>
        <taxon>Tracheophyta</taxon>
        <taxon>Spermatophyta</taxon>
        <taxon>Magnoliopsida</taxon>
        <taxon>eudicotyledons</taxon>
        <taxon>Gunneridae</taxon>
        <taxon>Pentapetalae</taxon>
        <taxon>asterids</taxon>
        <taxon>Ericales</taxon>
        <taxon>Ericaceae</taxon>
        <taxon>Ericoideae</taxon>
        <taxon>Rhodoreae</taxon>
        <taxon>Rhododendron</taxon>
    </lineage>
</organism>
<dbReference type="Proteomes" id="UP000823749">
    <property type="component" value="Chromosome 9"/>
</dbReference>
<evidence type="ECO:0000313" key="3">
    <source>
        <dbReference type="Proteomes" id="UP000823749"/>
    </source>
</evidence>
<reference evidence="2" key="1">
    <citation type="submission" date="2020-08" db="EMBL/GenBank/DDBJ databases">
        <title>Plant Genome Project.</title>
        <authorList>
            <person name="Zhang R.-G."/>
        </authorList>
    </citation>
    <scope>NUCLEOTIDE SEQUENCE</scope>
    <source>
        <strain evidence="2">WSP0</strain>
        <tissue evidence="2">Leaf</tissue>
    </source>
</reference>
<dbReference type="EMBL" id="JACTNZ010000009">
    <property type="protein sequence ID" value="KAG5531075.1"/>
    <property type="molecule type" value="Genomic_DNA"/>
</dbReference>
<name>A0AAV6IW78_9ERIC</name>
<protein>
    <recommendedName>
        <fullName evidence="1">Peptidase C1A papain C-terminal domain-containing protein</fullName>
    </recommendedName>
</protein>
<feature type="domain" description="Peptidase C1A papain C-terminal" evidence="1">
    <location>
        <begin position="48"/>
        <end position="91"/>
    </location>
</feature>
<gene>
    <name evidence="2" type="ORF">RHGRI_025886</name>
</gene>
<dbReference type="InterPro" id="IPR038765">
    <property type="entry name" value="Papain-like_cys_pep_sf"/>
</dbReference>
<evidence type="ECO:0000259" key="1">
    <source>
        <dbReference type="Pfam" id="PF00112"/>
    </source>
</evidence>
<accession>A0AAV6IW78</accession>
<dbReference type="SUPFAM" id="SSF54001">
    <property type="entry name" value="Cysteine proteinases"/>
    <property type="match status" value="1"/>
</dbReference>
<evidence type="ECO:0000313" key="2">
    <source>
        <dbReference type="EMBL" id="KAG5531075.1"/>
    </source>
</evidence>
<dbReference type="GO" id="GO:0008234">
    <property type="term" value="F:cysteine-type peptidase activity"/>
    <property type="evidence" value="ECO:0007669"/>
    <property type="project" value="InterPro"/>
</dbReference>
<keyword evidence="3" id="KW-1185">Reference proteome</keyword>
<dbReference type="GO" id="GO:0006508">
    <property type="term" value="P:proteolysis"/>
    <property type="evidence" value="ECO:0007669"/>
    <property type="project" value="InterPro"/>
</dbReference>
<dbReference type="InterPro" id="IPR000668">
    <property type="entry name" value="Peptidase_C1A_C"/>
</dbReference>
<proteinExistence type="predicted"/>